<dbReference type="PROSITE" id="PS51257">
    <property type="entry name" value="PROKAR_LIPOPROTEIN"/>
    <property type="match status" value="1"/>
</dbReference>
<dbReference type="GeneID" id="69966059"/>
<reference evidence="1 2" key="1">
    <citation type="journal article" date="2018" name="Syst. Appl. Microbiol.">
        <title>Photobacterium carnosum sp. nov., isolated from spoiled modified atmosphere packaged poultry meat.</title>
        <authorList>
            <person name="Hilgarth M."/>
            <person name="Fuertes S."/>
            <person name="Ehrmann M."/>
            <person name="Vogel R.F."/>
        </authorList>
    </citation>
    <scope>NUCLEOTIDE SEQUENCE [LARGE SCALE GENOMIC DNA]</scope>
    <source>
        <strain evidence="1 2">TMW 2.2021</strain>
    </source>
</reference>
<keyword evidence="2" id="KW-1185">Reference proteome</keyword>
<evidence type="ECO:0000313" key="1">
    <source>
        <dbReference type="EMBL" id="PLC59365.1"/>
    </source>
</evidence>
<sequence length="147" mass="16559">MKILTVSIAILLGGCSSLTTPHLVRDMSKNEVQFIKTTGKTCPVCSNALTAINQTIRRKCLKTLTVNEMKKMQDNSSLYSFVVALNSLNPPMEYTAKIAINGMDCLNYNDGLYKTALPIYKQNIKDRKQQASNQQHLDQWLQAVMRM</sequence>
<dbReference type="AlphaFoldDB" id="A0A2N4UWK0"/>
<comment type="caution">
    <text evidence="1">The sequence shown here is derived from an EMBL/GenBank/DDBJ whole genome shotgun (WGS) entry which is preliminary data.</text>
</comment>
<accession>A0A2N4UWK0</accession>
<protein>
    <recommendedName>
        <fullName evidence="3">Lipoprotein</fullName>
    </recommendedName>
</protein>
<evidence type="ECO:0000313" key="2">
    <source>
        <dbReference type="Proteomes" id="UP000234420"/>
    </source>
</evidence>
<gene>
    <name evidence="1" type="ORF">CIK00_03585</name>
</gene>
<proteinExistence type="predicted"/>
<name>A0A2N4UWK0_9GAMM</name>
<dbReference type="Proteomes" id="UP000234420">
    <property type="component" value="Unassembled WGS sequence"/>
</dbReference>
<dbReference type="RefSeq" id="WP_101767567.1">
    <property type="nucleotide sequence ID" value="NZ_BPPU01000003.1"/>
</dbReference>
<organism evidence="1 2">
    <name type="scientific">Photobacterium carnosum</name>
    <dbReference type="NCBI Taxonomy" id="2023717"/>
    <lineage>
        <taxon>Bacteria</taxon>
        <taxon>Pseudomonadati</taxon>
        <taxon>Pseudomonadota</taxon>
        <taxon>Gammaproteobacteria</taxon>
        <taxon>Vibrionales</taxon>
        <taxon>Vibrionaceae</taxon>
        <taxon>Photobacterium</taxon>
    </lineage>
</organism>
<dbReference type="EMBL" id="NPIB01000002">
    <property type="protein sequence ID" value="PLC59365.1"/>
    <property type="molecule type" value="Genomic_DNA"/>
</dbReference>
<evidence type="ECO:0008006" key="3">
    <source>
        <dbReference type="Google" id="ProtNLM"/>
    </source>
</evidence>